<dbReference type="AlphaFoldDB" id="A0ABC8JYG7"/>
<dbReference type="PANTHER" id="PTHR11465:SF23">
    <property type="entry name" value="CATALASE-2"/>
    <property type="match status" value="1"/>
</dbReference>
<dbReference type="EMBL" id="CAKOAT010157377">
    <property type="protein sequence ID" value="CAH8347599.1"/>
    <property type="molecule type" value="Genomic_DNA"/>
</dbReference>
<gene>
    <name evidence="3" type="ORF">ERUC_LOCUS17173</name>
</gene>
<evidence type="ECO:0000313" key="3">
    <source>
        <dbReference type="EMBL" id="CAH8347599.1"/>
    </source>
</evidence>
<dbReference type="EC" id="1.11.1.6" evidence="2"/>
<evidence type="ECO:0000256" key="2">
    <source>
        <dbReference type="ARBA" id="ARBA00012314"/>
    </source>
</evidence>
<comment type="caution">
    <text evidence="3">The sequence shown here is derived from an EMBL/GenBank/DDBJ whole genome shotgun (WGS) entry which is preliminary data.</text>
</comment>
<comment type="cofactor">
    <cofactor evidence="1">
        <name>heme</name>
        <dbReference type="ChEBI" id="CHEBI:30413"/>
    </cofactor>
</comment>
<dbReference type="SUPFAM" id="SSF56634">
    <property type="entry name" value="Heme-dependent catalase-like"/>
    <property type="match status" value="1"/>
</dbReference>
<proteinExistence type="predicted"/>
<sequence length="88" mass="10599">MKLEYLFLTRGGLVQVNYFPSRYDPVRHTEKYLTPPAASYRKRERCIIEKENNFEKPGDRYCSFTLERKERFIGQWIDALSDPPFHHT</sequence>
<dbReference type="Proteomes" id="UP001642260">
    <property type="component" value="Unassembled WGS sequence"/>
</dbReference>
<name>A0ABC8JYG7_ERUVS</name>
<accession>A0ABC8JYG7</accession>
<dbReference type="InterPro" id="IPR020835">
    <property type="entry name" value="Catalase_sf"/>
</dbReference>
<dbReference type="InterPro" id="IPR018028">
    <property type="entry name" value="Catalase"/>
</dbReference>
<evidence type="ECO:0000313" key="4">
    <source>
        <dbReference type="Proteomes" id="UP001642260"/>
    </source>
</evidence>
<keyword evidence="4" id="KW-1185">Reference proteome</keyword>
<protein>
    <recommendedName>
        <fullName evidence="2">catalase</fullName>
        <ecNumber evidence="2">1.11.1.6</ecNumber>
    </recommendedName>
</protein>
<dbReference type="GO" id="GO:0004096">
    <property type="term" value="F:catalase activity"/>
    <property type="evidence" value="ECO:0007669"/>
    <property type="project" value="UniProtKB-EC"/>
</dbReference>
<evidence type="ECO:0000256" key="1">
    <source>
        <dbReference type="ARBA" id="ARBA00001971"/>
    </source>
</evidence>
<dbReference type="PANTHER" id="PTHR11465">
    <property type="entry name" value="CATALASE"/>
    <property type="match status" value="1"/>
</dbReference>
<reference evidence="3 4" key="1">
    <citation type="submission" date="2022-03" db="EMBL/GenBank/DDBJ databases">
        <authorList>
            <person name="Macdonald S."/>
            <person name="Ahmed S."/>
            <person name="Newling K."/>
        </authorList>
    </citation>
    <scope>NUCLEOTIDE SEQUENCE [LARGE SCALE GENOMIC DNA]</scope>
</reference>
<organism evidence="3 4">
    <name type="scientific">Eruca vesicaria subsp. sativa</name>
    <name type="common">Garden rocket</name>
    <name type="synonym">Eruca sativa</name>
    <dbReference type="NCBI Taxonomy" id="29727"/>
    <lineage>
        <taxon>Eukaryota</taxon>
        <taxon>Viridiplantae</taxon>
        <taxon>Streptophyta</taxon>
        <taxon>Embryophyta</taxon>
        <taxon>Tracheophyta</taxon>
        <taxon>Spermatophyta</taxon>
        <taxon>Magnoliopsida</taxon>
        <taxon>eudicotyledons</taxon>
        <taxon>Gunneridae</taxon>
        <taxon>Pentapetalae</taxon>
        <taxon>rosids</taxon>
        <taxon>malvids</taxon>
        <taxon>Brassicales</taxon>
        <taxon>Brassicaceae</taxon>
        <taxon>Brassiceae</taxon>
        <taxon>Eruca</taxon>
    </lineage>
</organism>